<dbReference type="GO" id="GO:0008270">
    <property type="term" value="F:zinc ion binding"/>
    <property type="evidence" value="ECO:0007669"/>
    <property type="project" value="InterPro"/>
</dbReference>
<feature type="domain" description="CCHC-type" evidence="3">
    <location>
        <begin position="64"/>
        <end position="80"/>
    </location>
</feature>
<dbReference type="GO" id="GO:0005737">
    <property type="term" value="C:cytoplasm"/>
    <property type="evidence" value="ECO:0007669"/>
    <property type="project" value="TreeGrafter"/>
</dbReference>
<dbReference type="GO" id="GO:0003676">
    <property type="term" value="F:nucleic acid binding"/>
    <property type="evidence" value="ECO:0007669"/>
    <property type="project" value="InterPro"/>
</dbReference>
<evidence type="ECO:0000259" key="3">
    <source>
        <dbReference type="SMART" id="SM00343"/>
    </source>
</evidence>
<name>A0A371F8L5_MUCPR</name>
<dbReference type="EMBL" id="QJKJ01010111">
    <property type="protein sequence ID" value="RDX74637.1"/>
    <property type="molecule type" value="Genomic_DNA"/>
</dbReference>
<dbReference type="SUPFAM" id="SSF53098">
    <property type="entry name" value="Ribonuclease H-like"/>
    <property type="match status" value="1"/>
</dbReference>
<evidence type="ECO:0000259" key="4">
    <source>
        <dbReference type="SMART" id="SM00474"/>
    </source>
</evidence>
<evidence type="ECO:0000313" key="6">
    <source>
        <dbReference type="Proteomes" id="UP000257109"/>
    </source>
</evidence>
<dbReference type="SUPFAM" id="SSF57756">
    <property type="entry name" value="Retrovirus zinc finger-like domains"/>
    <property type="match status" value="1"/>
</dbReference>
<dbReference type="AlphaFoldDB" id="A0A371F8L5"/>
<dbReference type="InterPro" id="IPR002562">
    <property type="entry name" value="3'-5'_exonuclease_dom"/>
</dbReference>
<dbReference type="Proteomes" id="UP000257109">
    <property type="component" value="Unassembled WGS sequence"/>
</dbReference>
<proteinExistence type="predicted"/>
<protein>
    <submittedName>
        <fullName evidence="5">Werner Syndrome-like exonuclease</fullName>
    </submittedName>
</protein>
<evidence type="ECO:0000313" key="5">
    <source>
        <dbReference type="EMBL" id="RDX74637.1"/>
    </source>
</evidence>
<accession>A0A371F8L5</accession>
<organism evidence="5 6">
    <name type="scientific">Mucuna pruriens</name>
    <name type="common">Velvet bean</name>
    <name type="synonym">Dolichos pruriens</name>
    <dbReference type="NCBI Taxonomy" id="157652"/>
    <lineage>
        <taxon>Eukaryota</taxon>
        <taxon>Viridiplantae</taxon>
        <taxon>Streptophyta</taxon>
        <taxon>Embryophyta</taxon>
        <taxon>Tracheophyta</taxon>
        <taxon>Spermatophyta</taxon>
        <taxon>Magnoliopsida</taxon>
        <taxon>eudicotyledons</taxon>
        <taxon>Gunneridae</taxon>
        <taxon>Pentapetalae</taxon>
        <taxon>rosids</taxon>
        <taxon>fabids</taxon>
        <taxon>Fabales</taxon>
        <taxon>Fabaceae</taxon>
        <taxon>Papilionoideae</taxon>
        <taxon>50 kb inversion clade</taxon>
        <taxon>NPAAA clade</taxon>
        <taxon>indigoferoid/millettioid clade</taxon>
        <taxon>Phaseoleae</taxon>
        <taxon>Mucuna</taxon>
    </lineage>
</organism>
<dbReference type="InterPro" id="IPR012337">
    <property type="entry name" value="RNaseH-like_sf"/>
</dbReference>
<dbReference type="InterPro" id="IPR001878">
    <property type="entry name" value="Znf_CCHC"/>
</dbReference>
<evidence type="ECO:0000256" key="2">
    <source>
        <dbReference type="ARBA" id="ARBA00022801"/>
    </source>
</evidence>
<dbReference type="InterPro" id="IPR051132">
    <property type="entry name" value="3-5_Exonuclease_domain"/>
</dbReference>
<dbReference type="STRING" id="157652.A0A371F8L5"/>
<dbReference type="InterPro" id="IPR036875">
    <property type="entry name" value="Znf_CCHC_sf"/>
</dbReference>
<dbReference type="SMART" id="SM00474">
    <property type="entry name" value="35EXOc"/>
    <property type="match status" value="1"/>
</dbReference>
<dbReference type="GO" id="GO:0006139">
    <property type="term" value="P:nucleobase-containing compound metabolic process"/>
    <property type="evidence" value="ECO:0007669"/>
    <property type="project" value="InterPro"/>
</dbReference>
<keyword evidence="2" id="KW-0378">Hydrolase</keyword>
<dbReference type="InterPro" id="IPR036397">
    <property type="entry name" value="RNaseH_sf"/>
</dbReference>
<reference evidence="5" key="1">
    <citation type="submission" date="2018-05" db="EMBL/GenBank/DDBJ databases">
        <title>Draft genome of Mucuna pruriens seed.</title>
        <authorList>
            <person name="Nnadi N.E."/>
            <person name="Vos R."/>
            <person name="Hasami M.H."/>
            <person name="Devisetty U.K."/>
            <person name="Aguiy J.C."/>
        </authorList>
    </citation>
    <scope>NUCLEOTIDE SEQUENCE [LARGE SCALE GENOMIC DNA]</scope>
    <source>
        <strain evidence="5">JCA_2017</strain>
    </source>
</reference>
<dbReference type="GO" id="GO:0008408">
    <property type="term" value="F:3'-5' exonuclease activity"/>
    <property type="evidence" value="ECO:0007669"/>
    <property type="project" value="InterPro"/>
</dbReference>
<dbReference type="Pfam" id="PF01612">
    <property type="entry name" value="DNA_pol_A_exo1"/>
    <property type="match status" value="1"/>
</dbReference>
<dbReference type="PANTHER" id="PTHR13620:SF121">
    <property type="entry name" value="EMB|CAB82946.1-RELATED"/>
    <property type="match status" value="1"/>
</dbReference>
<evidence type="ECO:0000256" key="1">
    <source>
        <dbReference type="ARBA" id="ARBA00022722"/>
    </source>
</evidence>
<comment type="caution">
    <text evidence="5">The sequence shown here is derived from an EMBL/GenBank/DDBJ whole genome shotgun (WGS) entry which is preliminary data.</text>
</comment>
<dbReference type="CDD" id="cd06141">
    <property type="entry name" value="WRN_exo"/>
    <property type="match status" value="1"/>
</dbReference>
<dbReference type="PANTHER" id="PTHR13620">
    <property type="entry name" value="3-5 EXONUCLEASE"/>
    <property type="match status" value="1"/>
</dbReference>
<feature type="domain" description="3'-5' exonuclease" evidence="4">
    <location>
        <begin position="161"/>
        <end position="337"/>
    </location>
</feature>
<dbReference type="Gene3D" id="3.30.420.10">
    <property type="entry name" value="Ribonuclease H-like superfamily/Ribonuclease H"/>
    <property type="match status" value="1"/>
</dbReference>
<keyword evidence="1" id="KW-0540">Nuclease</keyword>
<dbReference type="SMART" id="SM00343">
    <property type="entry name" value="ZnF_C2HC"/>
    <property type="match status" value="2"/>
</dbReference>
<keyword evidence="6" id="KW-1185">Reference proteome</keyword>
<sequence>MRQGAVEGALLAKHHQEGQKMIWKKKNLTTTSDAVANNDIIVNNNVVANNNNYKTRGPKGSYLPCQHCGKINHSSFKCWRKPDAKCTKCNQLGHKDVICKSKVQQQEANAQVVNQKEEGQLFESGFNKKMVMAKSNNEPTVIFNPSTFKYMVSYDGLTIETTVTYKANVIEEWINFVSSTYTENPKVVGLDTEWTRVEYKKMKVAILQLCVENKCLIIQLFRMYNIPQSLRNFFTISDFKFAGVAVMNDLEMLENDYGLKSNINKGVDVAYLAKARWPDLISTGGLKSMAKELVGLDMKKPKKVCISEWKTKKLSLSQVEYASIDAYASFKIGKVVLN</sequence>
<dbReference type="OrthoDB" id="446462at2759"/>
<gene>
    <name evidence="5" type="primary">WEX</name>
    <name evidence="5" type="ORF">CR513_45591</name>
</gene>
<feature type="domain" description="CCHC-type" evidence="3">
    <location>
        <begin position="85"/>
        <end position="101"/>
    </location>
</feature>
<dbReference type="Gene3D" id="4.10.60.10">
    <property type="entry name" value="Zinc finger, CCHC-type"/>
    <property type="match status" value="1"/>
</dbReference>
<dbReference type="GO" id="GO:0005634">
    <property type="term" value="C:nucleus"/>
    <property type="evidence" value="ECO:0007669"/>
    <property type="project" value="TreeGrafter"/>
</dbReference>
<feature type="non-terminal residue" evidence="5">
    <location>
        <position position="1"/>
    </location>
</feature>